<reference evidence="1" key="1">
    <citation type="submission" date="2018-06" db="EMBL/GenBank/DDBJ databases">
        <authorList>
            <person name="Zhirakovskaya E."/>
        </authorList>
    </citation>
    <scope>NUCLEOTIDE SEQUENCE</scope>
</reference>
<dbReference type="AlphaFoldDB" id="A0A3B0RZ63"/>
<protein>
    <submittedName>
        <fullName evidence="1">Flagellar synthesis associated protein Pden_2118</fullName>
    </submittedName>
</protein>
<accession>A0A3B0RZ63</accession>
<gene>
    <name evidence="1" type="ORF">MNBD_ALPHA07-502</name>
</gene>
<evidence type="ECO:0000313" key="1">
    <source>
        <dbReference type="EMBL" id="VAV93548.1"/>
    </source>
</evidence>
<proteinExistence type="predicted"/>
<name>A0A3B0RZ63_9ZZZZ</name>
<organism evidence="1">
    <name type="scientific">hydrothermal vent metagenome</name>
    <dbReference type="NCBI Taxonomy" id="652676"/>
    <lineage>
        <taxon>unclassified sequences</taxon>
        <taxon>metagenomes</taxon>
        <taxon>ecological metagenomes</taxon>
    </lineage>
</organism>
<keyword evidence="1" id="KW-0966">Cell projection</keyword>
<sequence length="169" mass="17872">MIKKLFPILLALIGVGGGIGAGLALKPGPEEMAAMQAECPAQAGPDTSYAATTEGEGAEEGTEQEYVKLNNQFVIPVVGKEMVDSLVVMSLSIEVEPGFTETVYAREPKLRDGFLQVLFDHANMGGFQGEFTNSSNLDVLRASLREVAQSVIGAAASNVLITDIARQDL</sequence>
<keyword evidence="1" id="KW-0282">Flagellum</keyword>
<dbReference type="EMBL" id="UOEG01000105">
    <property type="protein sequence ID" value="VAV93548.1"/>
    <property type="molecule type" value="Genomic_DNA"/>
</dbReference>
<keyword evidence="1" id="KW-0969">Cilium</keyword>